<dbReference type="Pfam" id="PF01042">
    <property type="entry name" value="Ribonuc_L-PSP"/>
    <property type="match status" value="1"/>
</dbReference>
<dbReference type="CDD" id="cd00448">
    <property type="entry name" value="YjgF_YER057c_UK114_family"/>
    <property type="match status" value="1"/>
</dbReference>
<dbReference type="EMBL" id="JAVLVT010000003">
    <property type="protein sequence ID" value="MDS1270097.1"/>
    <property type="molecule type" value="Genomic_DNA"/>
</dbReference>
<dbReference type="GO" id="GO:0016787">
    <property type="term" value="F:hydrolase activity"/>
    <property type="evidence" value="ECO:0007669"/>
    <property type="project" value="UniProtKB-KW"/>
</dbReference>
<dbReference type="PROSITE" id="PS51257">
    <property type="entry name" value="PROKAR_LIPOPROTEIN"/>
    <property type="match status" value="1"/>
</dbReference>
<dbReference type="SUPFAM" id="SSF55298">
    <property type="entry name" value="YjgF-like"/>
    <property type="match status" value="1"/>
</dbReference>
<dbReference type="RefSeq" id="WP_310911637.1">
    <property type="nucleotide sequence ID" value="NZ_JAVLVT010000003.1"/>
</dbReference>
<evidence type="ECO:0000313" key="2">
    <source>
        <dbReference type="Proteomes" id="UP001250214"/>
    </source>
</evidence>
<accession>A0ABU2H463</accession>
<gene>
    <name evidence="1" type="ORF">RIF23_07300</name>
</gene>
<comment type="caution">
    <text evidence="1">The sequence shown here is derived from an EMBL/GenBank/DDBJ whole genome shotgun (WGS) entry which is preliminary data.</text>
</comment>
<evidence type="ECO:0000313" key="1">
    <source>
        <dbReference type="EMBL" id="MDS1270097.1"/>
    </source>
</evidence>
<sequence length="125" mass="13205">MTRREVRTGAAAAPVGTCSQGIVAGGFLFTSGCTPHAPGSRRVAPTVSGQTRQALENIRAILAEHDLTLDDVVRCTVYLQHINQDFAEFDAAFAELFTPPGPARTTVGSDLLDVLVTVDAVAPLR</sequence>
<name>A0ABU2H463_9ACTN</name>
<organism evidence="1 2">
    <name type="scientific">Lipingzhangella rawalii</name>
    <dbReference type="NCBI Taxonomy" id="2055835"/>
    <lineage>
        <taxon>Bacteria</taxon>
        <taxon>Bacillati</taxon>
        <taxon>Actinomycetota</taxon>
        <taxon>Actinomycetes</taxon>
        <taxon>Streptosporangiales</taxon>
        <taxon>Nocardiopsidaceae</taxon>
        <taxon>Lipingzhangella</taxon>
    </lineage>
</organism>
<proteinExistence type="predicted"/>
<dbReference type="Gene3D" id="3.30.1330.40">
    <property type="entry name" value="RutC-like"/>
    <property type="match status" value="1"/>
</dbReference>
<dbReference type="InterPro" id="IPR035959">
    <property type="entry name" value="RutC-like_sf"/>
</dbReference>
<dbReference type="Proteomes" id="UP001250214">
    <property type="component" value="Unassembled WGS sequence"/>
</dbReference>
<dbReference type="EC" id="3.5.-.-" evidence="1"/>
<dbReference type="InterPro" id="IPR006175">
    <property type="entry name" value="YjgF/YER057c/UK114"/>
</dbReference>
<dbReference type="PANTHER" id="PTHR11803">
    <property type="entry name" value="2-IMINOBUTANOATE/2-IMINOPROPANOATE DEAMINASE RIDA"/>
    <property type="match status" value="1"/>
</dbReference>
<keyword evidence="2" id="KW-1185">Reference proteome</keyword>
<dbReference type="PANTHER" id="PTHR11803:SF39">
    <property type="entry name" value="2-IMINOBUTANOATE_2-IMINOPROPANOATE DEAMINASE"/>
    <property type="match status" value="1"/>
</dbReference>
<reference evidence="2" key="1">
    <citation type="submission" date="2023-07" db="EMBL/GenBank/DDBJ databases">
        <title>Novel species in the genus Lipingzhangella isolated from Sambhar Salt Lake.</title>
        <authorList>
            <person name="Jiya N."/>
            <person name="Kajale S."/>
            <person name="Sharma A."/>
        </authorList>
    </citation>
    <scope>NUCLEOTIDE SEQUENCE [LARGE SCALE GENOMIC DNA]</scope>
    <source>
        <strain evidence="2">LS1_29</strain>
    </source>
</reference>
<keyword evidence="1" id="KW-0378">Hydrolase</keyword>
<protein>
    <submittedName>
        <fullName evidence="1">RidA family protein</fullName>
        <ecNumber evidence="1">3.5.-.-</ecNumber>
    </submittedName>
</protein>